<dbReference type="PANTHER" id="PTHR45712:SF22">
    <property type="entry name" value="INSULIN-LIKE GROWTH FACTOR-BINDING PROTEIN COMPLEX ACID LABILE SUBUNIT"/>
    <property type="match status" value="1"/>
</dbReference>
<dbReference type="InterPro" id="IPR050333">
    <property type="entry name" value="SLRP"/>
</dbReference>
<dbReference type="InterPro" id="IPR043504">
    <property type="entry name" value="Peptidase_S1_PA_chymotrypsin"/>
</dbReference>
<dbReference type="PANTHER" id="PTHR45712">
    <property type="entry name" value="AGAP008170-PA"/>
    <property type="match status" value="1"/>
</dbReference>
<name>A0A6S8I3D4_9STRA</name>
<feature type="region of interest" description="Disordered" evidence="4">
    <location>
        <begin position="19"/>
        <end position="198"/>
    </location>
</feature>
<evidence type="ECO:0000256" key="4">
    <source>
        <dbReference type="SAM" id="MobiDB-lite"/>
    </source>
</evidence>
<organism evidence="5">
    <name type="scientific">Amphora coffeiformis</name>
    <dbReference type="NCBI Taxonomy" id="265554"/>
    <lineage>
        <taxon>Eukaryota</taxon>
        <taxon>Sar</taxon>
        <taxon>Stramenopiles</taxon>
        <taxon>Ochrophyta</taxon>
        <taxon>Bacillariophyta</taxon>
        <taxon>Bacillariophyceae</taxon>
        <taxon>Bacillariophycidae</taxon>
        <taxon>Thalassiophysales</taxon>
        <taxon>Catenulaceae</taxon>
        <taxon>Amphora</taxon>
    </lineage>
</organism>
<dbReference type="EMBL" id="HBIM01001827">
    <property type="protein sequence ID" value="CAE0403393.1"/>
    <property type="molecule type" value="Transcribed_RNA"/>
</dbReference>
<feature type="compositionally biased region" description="Basic and acidic residues" evidence="4">
    <location>
        <begin position="128"/>
        <end position="145"/>
    </location>
</feature>
<feature type="compositionally biased region" description="Basic residues" evidence="4">
    <location>
        <begin position="76"/>
        <end position="88"/>
    </location>
</feature>
<keyword evidence="2" id="KW-0677">Repeat</keyword>
<protein>
    <recommendedName>
        <fullName evidence="7">Serine protease</fullName>
    </recommendedName>
</protein>
<keyword evidence="3" id="KW-0843">Virulence</keyword>
<dbReference type="Gene3D" id="2.40.10.10">
    <property type="entry name" value="Trypsin-like serine proteases"/>
    <property type="match status" value="1"/>
</dbReference>
<evidence type="ECO:0000313" key="6">
    <source>
        <dbReference type="EMBL" id="CAE0403393.1"/>
    </source>
</evidence>
<feature type="compositionally biased region" description="Basic and acidic residues" evidence="4">
    <location>
        <begin position="152"/>
        <end position="176"/>
    </location>
</feature>
<dbReference type="SUPFAM" id="SSF50494">
    <property type="entry name" value="Trypsin-like serine proteases"/>
    <property type="match status" value="1"/>
</dbReference>
<evidence type="ECO:0000256" key="2">
    <source>
        <dbReference type="ARBA" id="ARBA00022737"/>
    </source>
</evidence>
<dbReference type="InterPro" id="IPR001611">
    <property type="entry name" value="Leu-rich_rpt"/>
</dbReference>
<feature type="compositionally biased region" description="Low complexity" evidence="4">
    <location>
        <begin position="26"/>
        <end position="38"/>
    </location>
</feature>
<dbReference type="AlphaFoldDB" id="A0A6S8I3D4"/>
<evidence type="ECO:0000256" key="3">
    <source>
        <dbReference type="ARBA" id="ARBA00023026"/>
    </source>
</evidence>
<reference evidence="5" key="1">
    <citation type="submission" date="2021-01" db="EMBL/GenBank/DDBJ databases">
        <authorList>
            <person name="Corre E."/>
            <person name="Pelletier E."/>
            <person name="Niang G."/>
            <person name="Scheremetjew M."/>
            <person name="Finn R."/>
            <person name="Kale V."/>
            <person name="Holt S."/>
            <person name="Cochrane G."/>
            <person name="Meng A."/>
            <person name="Brown T."/>
            <person name="Cohen L."/>
        </authorList>
    </citation>
    <scope>NUCLEOTIDE SEQUENCE</scope>
    <source>
        <strain evidence="5">CCMP127</strain>
    </source>
</reference>
<dbReference type="Pfam" id="PF13855">
    <property type="entry name" value="LRR_8"/>
    <property type="match status" value="1"/>
</dbReference>
<feature type="compositionally biased region" description="Basic and acidic residues" evidence="4">
    <location>
        <begin position="105"/>
        <end position="118"/>
    </location>
</feature>
<dbReference type="InterPro" id="IPR032675">
    <property type="entry name" value="LRR_dom_sf"/>
</dbReference>
<dbReference type="InterPro" id="IPR003591">
    <property type="entry name" value="Leu-rich_rpt_typical-subtyp"/>
</dbReference>
<dbReference type="EMBL" id="HBIM01001824">
    <property type="protein sequence ID" value="CAE0403389.1"/>
    <property type="molecule type" value="Transcribed_RNA"/>
</dbReference>
<dbReference type="SMART" id="SM00369">
    <property type="entry name" value="LRR_TYP"/>
    <property type="match status" value="5"/>
</dbReference>
<accession>A0A6S8I3D4</accession>
<evidence type="ECO:0008006" key="7">
    <source>
        <dbReference type="Google" id="ProtNLM"/>
    </source>
</evidence>
<evidence type="ECO:0000313" key="5">
    <source>
        <dbReference type="EMBL" id="CAE0403389.1"/>
    </source>
</evidence>
<dbReference type="InterPro" id="IPR009003">
    <property type="entry name" value="Peptidase_S1_PA"/>
</dbReference>
<sequence length="768" mass="84850">MAARPSPVLGWDPVFDNKALRRRDSSSSLNSRRSSIGSTVSTPGEDSPVAEDQRRGNNRERSATWDPSIKDSPSKKSLKKEKLKQSRRLNHERYLKQISLGMDFPLREEESEDLRFDPPPDTTTWANSDRDTNGRESEPENDVQREISMIIRKCDGTNDEGHECQPGETHETDETKATPPQSSCKKKRRDAKGKDSQKCKNKNRVVLVLNGIKGMTGDDIPLEKLCGTLLGNRLTKLSLNCNPGLGGVPPQLVQSLPVLRNLHLSKCELKSLPEDWDLPQLRNLDLSHNRLTEFPGESVLQGLPELTDLNLSFNDIRAISIPQKAKSVPKNLKTLDLNKNFLEYLPEDLDRLTSLKVLLLKENFLKEIPKRVVEMNLDRIDVSENESLERPPLKVCVSETGLPGMREYFYNYVPRRPVPICTSQGKTPRSTTSPLSSKTIKKLSFGSSDYPTNSIIGGTVDYYNDEDKSESGGSSCHAIELGPGESTRRLLGAVVMVGLWDGQGRNVVGVGSGFVVDKKRGLIVTASHTLMNIADADRTLGEDYFGLAHGKALIGVIPESDPASDSSSMGPDVAVWRYYAEIVAKDPTMKSGKCHLDACVLRITSCLENDVDGDGNGCGDQIGILLKGHEREMSNKKLQYLKTAESVEVDEDVYVLGYGQGDVGLRSPDEKIKRLMDVAPGRVCKKLTVCSKEQNDSELFKPQEEIAICTLASVIRGHSGGPCVNQKGHVIGIVSRDGKRNENVCYLSPTSAWLQLVKDAQKAPVKYD</sequence>
<gene>
    <name evidence="5" type="ORF">ACOF00016_LOCUS1596</name>
    <name evidence="6" type="ORF">ACOF00016_LOCUS1599</name>
</gene>
<evidence type="ECO:0000256" key="1">
    <source>
        <dbReference type="ARBA" id="ARBA00022614"/>
    </source>
</evidence>
<proteinExistence type="predicted"/>
<dbReference type="PROSITE" id="PS51450">
    <property type="entry name" value="LRR"/>
    <property type="match status" value="2"/>
</dbReference>
<dbReference type="Gene3D" id="3.80.10.10">
    <property type="entry name" value="Ribonuclease Inhibitor"/>
    <property type="match status" value="1"/>
</dbReference>
<dbReference type="Pfam" id="PF13365">
    <property type="entry name" value="Trypsin_2"/>
    <property type="match status" value="1"/>
</dbReference>
<keyword evidence="1" id="KW-0433">Leucine-rich repeat</keyword>
<feature type="compositionally biased region" description="Basic and acidic residues" evidence="4">
    <location>
        <begin position="51"/>
        <end position="74"/>
    </location>
</feature>
<dbReference type="SUPFAM" id="SSF52058">
    <property type="entry name" value="L domain-like"/>
    <property type="match status" value="1"/>
</dbReference>